<keyword evidence="2" id="KW-1185">Reference proteome</keyword>
<dbReference type="AlphaFoldDB" id="A0A4V1RJC8"/>
<proteinExistence type="predicted"/>
<name>A0A4V1RJC8_9ACTN</name>
<dbReference type="Proteomes" id="UP000291838">
    <property type="component" value="Unassembled WGS sequence"/>
</dbReference>
<dbReference type="RefSeq" id="WP_129479627.1">
    <property type="nucleotide sequence ID" value="NZ_SDWS01000016.1"/>
</dbReference>
<gene>
    <name evidence="1" type="ORF">EUA06_21490</name>
</gene>
<evidence type="ECO:0000313" key="2">
    <source>
        <dbReference type="Proteomes" id="UP000291838"/>
    </source>
</evidence>
<sequence length="226" mass="25304">MSTSNTQLEISSAGHFDAAIRPAPHDARRIPPAHLVDFLRKHTVRMRGWPVPFMDGGQPVHRHGNWIGQEYEDGRHKEAWRLFTSGQFLHRRVLVSDLVQDQQLAADQASATGSVVVWDVLLYTVELVELAARIATDLRCDTVTVNLNLVNIEGRQLVSGDWSRELHGPYLVNSGRLLAQRLLTTTSLLADPRGIAVSLTQDLLGQFGVDVPGQVLMDWQEKTFNR</sequence>
<protein>
    <submittedName>
        <fullName evidence="1">Uncharacterized protein</fullName>
    </submittedName>
</protein>
<dbReference type="EMBL" id="SDWS01000016">
    <property type="protein sequence ID" value="RYB88332.1"/>
    <property type="molecule type" value="Genomic_DNA"/>
</dbReference>
<dbReference type="OrthoDB" id="4481501at2"/>
<accession>A0A4V1RJC8</accession>
<reference evidence="1 2" key="1">
    <citation type="submission" date="2019-01" db="EMBL/GenBank/DDBJ databases">
        <title>Novel species of Nocardioides.</title>
        <authorList>
            <person name="Liu Q."/>
            <person name="Xin Y.-H."/>
        </authorList>
    </citation>
    <scope>NUCLEOTIDE SEQUENCE [LARGE SCALE GENOMIC DNA]</scope>
    <source>
        <strain evidence="1 2">HLT3-15</strain>
    </source>
</reference>
<evidence type="ECO:0000313" key="1">
    <source>
        <dbReference type="EMBL" id="RYB88332.1"/>
    </source>
</evidence>
<organism evidence="1 2">
    <name type="scientific">Nocardioides glacieisoli</name>
    <dbReference type="NCBI Taxonomy" id="1168730"/>
    <lineage>
        <taxon>Bacteria</taxon>
        <taxon>Bacillati</taxon>
        <taxon>Actinomycetota</taxon>
        <taxon>Actinomycetes</taxon>
        <taxon>Propionibacteriales</taxon>
        <taxon>Nocardioidaceae</taxon>
        <taxon>Nocardioides</taxon>
    </lineage>
</organism>
<comment type="caution">
    <text evidence="1">The sequence shown here is derived from an EMBL/GenBank/DDBJ whole genome shotgun (WGS) entry which is preliminary data.</text>
</comment>